<dbReference type="InterPro" id="IPR005398">
    <property type="entry name" value="Tubby_N"/>
</dbReference>
<dbReference type="GO" id="GO:0003677">
    <property type="term" value="F:DNA binding"/>
    <property type="evidence" value="ECO:0007669"/>
    <property type="project" value="InterPro"/>
</dbReference>
<protein>
    <recommendedName>
        <fullName evidence="4">Cytoskeleton protein RodZ-like C-terminal domain-containing protein</fullName>
    </recommendedName>
</protein>
<dbReference type="Gene3D" id="1.10.260.40">
    <property type="entry name" value="lambda repressor-like DNA-binding domains"/>
    <property type="match status" value="1"/>
</dbReference>
<name>E6PSU9_9ZZZZ</name>
<organism evidence="5">
    <name type="scientific">mine drainage metagenome</name>
    <dbReference type="NCBI Taxonomy" id="410659"/>
    <lineage>
        <taxon>unclassified sequences</taxon>
        <taxon>metagenomes</taxon>
        <taxon>ecological metagenomes</taxon>
    </lineage>
</organism>
<dbReference type="PANTHER" id="PTHR34475:SF1">
    <property type="entry name" value="CYTOSKELETON PROTEIN RODZ"/>
    <property type="match status" value="1"/>
</dbReference>
<dbReference type="Pfam" id="PF13464">
    <property type="entry name" value="RodZ_C"/>
    <property type="match status" value="1"/>
</dbReference>
<dbReference type="InterPro" id="IPR050400">
    <property type="entry name" value="Bact_Cytoskel_RodZ"/>
</dbReference>
<dbReference type="GO" id="GO:0005737">
    <property type="term" value="C:cytoplasm"/>
    <property type="evidence" value="ECO:0007669"/>
    <property type="project" value="UniProtKB-SubCell"/>
</dbReference>
<dbReference type="CDD" id="cd00093">
    <property type="entry name" value="HTH_XRE"/>
    <property type="match status" value="1"/>
</dbReference>
<dbReference type="InterPro" id="IPR010982">
    <property type="entry name" value="Lambda_DNA-bd_dom_sf"/>
</dbReference>
<feature type="domain" description="Cytoskeleton protein RodZ-like C-terminal" evidence="4">
    <location>
        <begin position="230"/>
        <end position="303"/>
    </location>
</feature>
<dbReference type="InterPro" id="IPR001387">
    <property type="entry name" value="Cro/C1-type_HTH"/>
</dbReference>
<keyword evidence="3" id="KW-0472">Membrane</keyword>
<evidence type="ECO:0000256" key="3">
    <source>
        <dbReference type="SAM" id="Phobius"/>
    </source>
</evidence>
<evidence type="ECO:0000256" key="2">
    <source>
        <dbReference type="ARBA" id="ARBA00022490"/>
    </source>
</evidence>
<evidence type="ECO:0000256" key="1">
    <source>
        <dbReference type="ARBA" id="ARBA00004496"/>
    </source>
</evidence>
<reference evidence="5" key="1">
    <citation type="submission" date="2009-10" db="EMBL/GenBank/DDBJ databases">
        <title>Diversity of trophic interactions inside an arsenic-rich microbial ecosystem.</title>
        <authorList>
            <person name="Bertin P.N."/>
            <person name="Heinrich-Salmeron A."/>
            <person name="Pelletier E."/>
            <person name="Goulhen-Chollet F."/>
            <person name="Arsene-Ploetze F."/>
            <person name="Gallien S."/>
            <person name="Calteau A."/>
            <person name="Vallenet D."/>
            <person name="Casiot C."/>
            <person name="Chane-Woon-Ming B."/>
            <person name="Giloteaux L."/>
            <person name="Barakat M."/>
            <person name="Bonnefoy V."/>
            <person name="Bruneel O."/>
            <person name="Chandler M."/>
            <person name="Cleiss J."/>
            <person name="Duran R."/>
            <person name="Elbaz-Poulichet F."/>
            <person name="Fonknechten N."/>
            <person name="Lauga B."/>
            <person name="Mornico D."/>
            <person name="Ortet P."/>
            <person name="Schaeffer C."/>
            <person name="Siguier P."/>
            <person name="Alexander Thil Smith A."/>
            <person name="Van Dorsselaer A."/>
            <person name="Weissenbach J."/>
            <person name="Medigue C."/>
            <person name="Le Paslier D."/>
        </authorList>
    </citation>
    <scope>NUCLEOTIDE SEQUENCE</scope>
</reference>
<dbReference type="PANTHER" id="PTHR34475">
    <property type="match status" value="1"/>
</dbReference>
<proteinExistence type="predicted"/>
<keyword evidence="3" id="KW-0812">Transmembrane</keyword>
<dbReference type="Pfam" id="PF13413">
    <property type="entry name" value="HTH_25"/>
    <property type="match status" value="1"/>
</dbReference>
<evidence type="ECO:0000259" key="4">
    <source>
        <dbReference type="Pfam" id="PF13464"/>
    </source>
</evidence>
<dbReference type="InterPro" id="IPR025194">
    <property type="entry name" value="RodZ-like_C"/>
</dbReference>
<comment type="subcellular location">
    <subcellularLocation>
        <location evidence="1">Cytoplasm</location>
    </subcellularLocation>
</comment>
<keyword evidence="2" id="KW-0963">Cytoplasm</keyword>
<sequence>MTSPNSQADAQRAARVQAGGMLRAAREAAGKSASELATQLKVSSDKILALEAGDWERLPDAAFARGLLRAASKALKADTEAIMQVLPHAKTIATRPTATSSGKPLPAAPAGGGHGARKLWWLAVAGLVIAALLVFFLPHAEDLAKWLPQAMPAKPASAVLAPASSSPVLPPAAASSMARMPSANPLATASASAAAAPAAPDSSAGSRQFPQPAAASSSPVAAAAGPALSIQAAAESWIQVTSSQGTVLFSGLVAAAGQQSIAPSQQDFPLQLVVGNAAQTQVSLDGKPVDLTSKTNNNVARLTIPKP</sequence>
<dbReference type="AlphaFoldDB" id="E6PSU9"/>
<accession>E6PSU9</accession>
<comment type="caution">
    <text evidence="5">The sequence shown here is derived from an EMBL/GenBank/DDBJ whole genome shotgun (WGS) entry which is preliminary data.</text>
</comment>
<gene>
    <name evidence="5" type="ORF">CARN2_3482</name>
</gene>
<evidence type="ECO:0000313" key="5">
    <source>
        <dbReference type="EMBL" id="CBH98006.1"/>
    </source>
</evidence>
<keyword evidence="3" id="KW-1133">Transmembrane helix</keyword>
<feature type="transmembrane region" description="Helical" evidence="3">
    <location>
        <begin position="119"/>
        <end position="137"/>
    </location>
</feature>
<dbReference type="EMBL" id="CABM01000048">
    <property type="protein sequence ID" value="CBH98006.1"/>
    <property type="molecule type" value="Genomic_DNA"/>
</dbReference>
<dbReference type="PRINTS" id="PR01574">
    <property type="entry name" value="TUBBYPROTEIN"/>
</dbReference>